<evidence type="ECO:0000256" key="5">
    <source>
        <dbReference type="ARBA" id="ARBA00023163"/>
    </source>
</evidence>
<dbReference type="GO" id="GO:0003677">
    <property type="term" value="F:DNA binding"/>
    <property type="evidence" value="ECO:0007669"/>
    <property type="project" value="UniProtKB-KW"/>
</dbReference>
<gene>
    <name evidence="9" type="ordered locus">Psta_4738</name>
</gene>
<keyword evidence="5" id="KW-0804">Transcription</keyword>
<feature type="compositionally biased region" description="Basic and acidic residues" evidence="6">
    <location>
        <begin position="59"/>
        <end position="72"/>
    </location>
</feature>
<keyword evidence="2" id="KW-0805">Transcription regulation</keyword>
<keyword evidence="4" id="KW-0238">DNA-binding</keyword>
<evidence type="ECO:0000313" key="9">
    <source>
        <dbReference type="EMBL" id="ADB19379.1"/>
    </source>
</evidence>
<organism evidence="9 10">
    <name type="scientific">Pirellula staleyi (strain ATCC 27377 / DSM 6068 / ICPB 4128)</name>
    <name type="common">Pirella staleyi</name>
    <dbReference type="NCBI Taxonomy" id="530564"/>
    <lineage>
        <taxon>Bacteria</taxon>
        <taxon>Pseudomonadati</taxon>
        <taxon>Planctomycetota</taxon>
        <taxon>Planctomycetia</taxon>
        <taxon>Pirellulales</taxon>
        <taxon>Pirellulaceae</taxon>
        <taxon>Pirellula</taxon>
    </lineage>
</organism>
<dbReference type="InterPro" id="IPR013324">
    <property type="entry name" value="RNA_pol_sigma_r3/r4-like"/>
</dbReference>
<dbReference type="Pfam" id="PF04542">
    <property type="entry name" value="Sigma70_r2"/>
    <property type="match status" value="1"/>
</dbReference>
<sequence length="265" mass="29759">MKTGPTNDPETPAAVLSTDDRTRAETALRGRLRAARGATAEVDAADPVFLNESETPMQGDRDPHDRKSPAPRAVDHEALAPVRALIARCVVGEQAAMLALVDRFRGQVFGLCYRMLGQRQDAEDAAQETFVRVLKNLHRWDPTREFEPWLLAIAGNRCRTALSTRKRRQSVELVPETIADKTPDKADVDSLSEEVALALSETRPEYREAFVLFHEQQLSYAEIADAMNVPLGTVKTWVHRARRELIEHLHRRGVVPECRDALPRL</sequence>
<dbReference type="Proteomes" id="UP000001887">
    <property type="component" value="Chromosome"/>
</dbReference>
<dbReference type="SUPFAM" id="SSF88946">
    <property type="entry name" value="Sigma2 domain of RNA polymerase sigma factors"/>
    <property type="match status" value="1"/>
</dbReference>
<dbReference type="InterPro" id="IPR014284">
    <property type="entry name" value="RNA_pol_sigma-70_dom"/>
</dbReference>
<dbReference type="NCBIfam" id="TIGR02937">
    <property type="entry name" value="sigma70-ECF"/>
    <property type="match status" value="1"/>
</dbReference>
<dbReference type="STRING" id="530564.Psta_4738"/>
<evidence type="ECO:0000256" key="3">
    <source>
        <dbReference type="ARBA" id="ARBA00023082"/>
    </source>
</evidence>
<evidence type="ECO:0000259" key="8">
    <source>
        <dbReference type="Pfam" id="PF08281"/>
    </source>
</evidence>
<dbReference type="InterPro" id="IPR013325">
    <property type="entry name" value="RNA_pol_sigma_r2"/>
</dbReference>
<dbReference type="GO" id="GO:0006352">
    <property type="term" value="P:DNA-templated transcription initiation"/>
    <property type="evidence" value="ECO:0007669"/>
    <property type="project" value="InterPro"/>
</dbReference>
<keyword evidence="10" id="KW-1185">Reference proteome</keyword>
<reference evidence="9 10" key="1">
    <citation type="journal article" date="2009" name="Stand. Genomic Sci.">
        <title>Complete genome sequence of Pirellula staleyi type strain (ATCC 27377).</title>
        <authorList>
            <person name="Clum A."/>
            <person name="Tindall B.J."/>
            <person name="Sikorski J."/>
            <person name="Ivanova N."/>
            <person name="Mavrommatis K."/>
            <person name="Lucas S."/>
            <person name="Glavina del Rio T."/>
            <person name="Nolan M."/>
            <person name="Chen F."/>
            <person name="Tice H."/>
            <person name="Pitluck S."/>
            <person name="Cheng J.F."/>
            <person name="Chertkov O."/>
            <person name="Brettin T."/>
            <person name="Han C."/>
            <person name="Detter J.C."/>
            <person name="Kuske C."/>
            <person name="Bruce D."/>
            <person name="Goodwin L."/>
            <person name="Ovchinikova G."/>
            <person name="Pati A."/>
            <person name="Mikhailova N."/>
            <person name="Chen A."/>
            <person name="Palaniappan K."/>
            <person name="Land M."/>
            <person name="Hauser L."/>
            <person name="Chang Y.J."/>
            <person name="Jeffries C.D."/>
            <person name="Chain P."/>
            <person name="Rohde M."/>
            <person name="Goker M."/>
            <person name="Bristow J."/>
            <person name="Eisen J.A."/>
            <person name="Markowitz V."/>
            <person name="Hugenholtz P."/>
            <person name="Kyrpides N.C."/>
            <person name="Klenk H.P."/>
            <person name="Lapidus A."/>
        </authorList>
    </citation>
    <scope>NUCLEOTIDE SEQUENCE [LARGE SCALE GENOMIC DNA]</scope>
    <source>
        <strain evidence="10">ATCC 27377 / DSM 6068 / ICPB 4128</strain>
    </source>
</reference>
<dbReference type="CDD" id="cd06171">
    <property type="entry name" value="Sigma70_r4"/>
    <property type="match status" value="1"/>
</dbReference>
<name>D2R848_PIRSD</name>
<evidence type="ECO:0000256" key="1">
    <source>
        <dbReference type="ARBA" id="ARBA00010641"/>
    </source>
</evidence>
<protein>
    <submittedName>
        <fullName evidence="9">RNA polymerase, sigma-24 subunit, ECF subfamily</fullName>
    </submittedName>
</protein>
<dbReference type="HOGENOM" id="CLU_1049103_0_0_0"/>
<dbReference type="InterPro" id="IPR007627">
    <property type="entry name" value="RNA_pol_sigma70_r2"/>
</dbReference>
<dbReference type="KEGG" id="psl:Psta_4738"/>
<dbReference type="InterPro" id="IPR036388">
    <property type="entry name" value="WH-like_DNA-bd_sf"/>
</dbReference>
<dbReference type="Gene3D" id="1.10.10.10">
    <property type="entry name" value="Winged helix-like DNA-binding domain superfamily/Winged helix DNA-binding domain"/>
    <property type="match status" value="1"/>
</dbReference>
<evidence type="ECO:0000313" key="10">
    <source>
        <dbReference type="Proteomes" id="UP000001887"/>
    </source>
</evidence>
<accession>D2R848</accession>
<dbReference type="PANTHER" id="PTHR43133">
    <property type="entry name" value="RNA POLYMERASE ECF-TYPE SIGMA FACTO"/>
    <property type="match status" value="1"/>
</dbReference>
<feature type="region of interest" description="Disordered" evidence="6">
    <location>
        <begin position="1"/>
        <end position="72"/>
    </location>
</feature>
<dbReference type="Gene3D" id="1.10.1740.10">
    <property type="match status" value="1"/>
</dbReference>
<comment type="similarity">
    <text evidence="1">Belongs to the sigma-70 factor family. ECF subfamily.</text>
</comment>
<dbReference type="eggNOG" id="COG1595">
    <property type="taxonomic scope" value="Bacteria"/>
</dbReference>
<feature type="compositionally biased region" description="Basic and acidic residues" evidence="6">
    <location>
        <begin position="18"/>
        <end position="28"/>
    </location>
</feature>
<evidence type="ECO:0000256" key="6">
    <source>
        <dbReference type="SAM" id="MobiDB-lite"/>
    </source>
</evidence>
<feature type="compositionally biased region" description="Low complexity" evidence="6">
    <location>
        <begin position="29"/>
        <end position="41"/>
    </location>
</feature>
<feature type="domain" description="RNA polymerase sigma factor 70 region 4 type 2" evidence="8">
    <location>
        <begin position="194"/>
        <end position="245"/>
    </location>
</feature>
<dbReference type="AlphaFoldDB" id="D2R848"/>
<dbReference type="InterPro" id="IPR039425">
    <property type="entry name" value="RNA_pol_sigma-70-like"/>
</dbReference>
<dbReference type="InterPro" id="IPR013249">
    <property type="entry name" value="RNA_pol_sigma70_r4_t2"/>
</dbReference>
<keyword evidence="3" id="KW-0731">Sigma factor</keyword>
<dbReference type="EMBL" id="CP001848">
    <property type="protein sequence ID" value="ADB19379.1"/>
    <property type="molecule type" value="Genomic_DNA"/>
</dbReference>
<feature type="domain" description="RNA polymerase sigma-70 region 2" evidence="7">
    <location>
        <begin position="100"/>
        <end position="168"/>
    </location>
</feature>
<dbReference type="PANTHER" id="PTHR43133:SF8">
    <property type="entry name" value="RNA POLYMERASE SIGMA FACTOR HI_1459-RELATED"/>
    <property type="match status" value="1"/>
</dbReference>
<dbReference type="GO" id="GO:0016987">
    <property type="term" value="F:sigma factor activity"/>
    <property type="evidence" value="ECO:0007669"/>
    <property type="project" value="UniProtKB-KW"/>
</dbReference>
<dbReference type="Pfam" id="PF08281">
    <property type="entry name" value="Sigma70_r4_2"/>
    <property type="match status" value="1"/>
</dbReference>
<evidence type="ECO:0000256" key="2">
    <source>
        <dbReference type="ARBA" id="ARBA00023015"/>
    </source>
</evidence>
<proteinExistence type="inferred from homology"/>
<evidence type="ECO:0000259" key="7">
    <source>
        <dbReference type="Pfam" id="PF04542"/>
    </source>
</evidence>
<evidence type="ECO:0000256" key="4">
    <source>
        <dbReference type="ARBA" id="ARBA00023125"/>
    </source>
</evidence>
<dbReference type="SUPFAM" id="SSF88659">
    <property type="entry name" value="Sigma3 and sigma4 domains of RNA polymerase sigma factors"/>
    <property type="match status" value="1"/>
</dbReference>